<dbReference type="InterPro" id="IPR001261">
    <property type="entry name" value="ArgE/DapE_CS"/>
</dbReference>
<dbReference type="PANTHER" id="PTHR45962:SF1">
    <property type="entry name" value="N-FATTY-ACYL-AMINO ACID SYNTHASE_HYDROLASE PM20D1"/>
    <property type="match status" value="1"/>
</dbReference>
<evidence type="ECO:0000256" key="8">
    <source>
        <dbReference type="SAM" id="Phobius"/>
    </source>
</evidence>
<feature type="active site" description="Proton acceptor" evidence="6">
    <location>
        <position position="235"/>
    </location>
</feature>
<name>A0AAD6X997_9AGAR</name>
<evidence type="ECO:0000256" key="3">
    <source>
        <dbReference type="ARBA" id="ARBA00022723"/>
    </source>
</evidence>
<dbReference type="PROSITE" id="PS00758">
    <property type="entry name" value="ARGE_DAPE_CPG2_1"/>
    <property type="match status" value="1"/>
</dbReference>
<sequence>MPLVSESKKPSSPRKRSPLPTFISACLFFVAVFLSTSAFLLGFSPPEFVVSLGQPPTSDICPQVAALFPIRNAPIWEATHEETTSNAFKARLAGWCGANSLTGICGTYRTESYDDMHPVGVDPCWLIFADFHAYLSRAFPLVHANLRLQKINTYGLLYEWTGSDNTLKPLLLAAHQDVVPVDPFTVGDWTHPPYSGHFDANLALSTHPAMYVNCTLLGDGFAPTRAFVAAFGFDEEVAGFEGAGELAKVLLNTYGEDSFAFIIDEGEGYLDVVVEVTSPGGHSSIPPDHTASVLAALLVRYEDNPYPIQLSRQSTPYHTFQCLARYARTMPPVVRDIILESATSDAALRTLEGILSKDRLYRSQIGTTQAVDVVSGGVKSNALPEEARAVVNHRVHLDSSLAAVRAHDTLLLQPLATRFNLTYTAFSVNMYALEPAPVTPTSGSEAAPYQLLAGSIRAAYHTRARRAAADSEDVDNEEDAVVVAPSIMSGNTYTRYYWNLSRHIFRYGHGNSAGVGPDEMLNGIHTVDESINADDFVEIIRFFVTLILNADESTVL</sequence>
<comment type="caution">
    <text evidence="10">The sequence shown here is derived from an EMBL/GenBank/DDBJ whole genome shotgun (WGS) entry which is preliminary data.</text>
</comment>
<dbReference type="Gene3D" id="3.40.630.10">
    <property type="entry name" value="Zn peptidases"/>
    <property type="match status" value="1"/>
</dbReference>
<evidence type="ECO:0000256" key="7">
    <source>
        <dbReference type="PIRSR" id="PIRSR037217-2"/>
    </source>
</evidence>
<evidence type="ECO:0000259" key="9">
    <source>
        <dbReference type="Pfam" id="PF07687"/>
    </source>
</evidence>
<evidence type="ECO:0000313" key="11">
    <source>
        <dbReference type="Proteomes" id="UP001218188"/>
    </source>
</evidence>
<dbReference type="InterPro" id="IPR002933">
    <property type="entry name" value="Peptidase_M20"/>
</dbReference>
<evidence type="ECO:0000256" key="2">
    <source>
        <dbReference type="ARBA" id="ARBA00022670"/>
    </source>
</evidence>
<evidence type="ECO:0000256" key="6">
    <source>
        <dbReference type="PIRSR" id="PIRSR037217-1"/>
    </source>
</evidence>
<feature type="domain" description="Peptidase M20 dimerisation" evidence="9">
    <location>
        <begin position="268"/>
        <end position="401"/>
    </location>
</feature>
<feature type="binding site" evidence="7">
    <location>
        <position position="264"/>
    </location>
    <ligand>
        <name>Zn(2+)</name>
        <dbReference type="ChEBI" id="CHEBI:29105"/>
        <label>2</label>
    </ligand>
</feature>
<feature type="binding site" evidence="7">
    <location>
        <position position="175"/>
    </location>
    <ligand>
        <name>Zn(2+)</name>
        <dbReference type="ChEBI" id="CHEBI:29105"/>
        <label>2</label>
    </ligand>
</feature>
<keyword evidence="5 7" id="KW-0862">Zinc</keyword>
<dbReference type="GO" id="GO:0000328">
    <property type="term" value="C:fungal-type vacuole lumen"/>
    <property type="evidence" value="ECO:0007669"/>
    <property type="project" value="TreeGrafter"/>
</dbReference>
<feature type="active site" evidence="6">
    <location>
        <position position="177"/>
    </location>
</feature>
<feature type="binding site" evidence="7">
    <location>
        <position position="236"/>
    </location>
    <ligand>
        <name>Zn(2+)</name>
        <dbReference type="ChEBI" id="CHEBI:29105"/>
        <label>1</label>
    </ligand>
</feature>
<dbReference type="GO" id="GO:0051603">
    <property type="term" value="P:proteolysis involved in protein catabolic process"/>
    <property type="evidence" value="ECO:0007669"/>
    <property type="project" value="TreeGrafter"/>
</dbReference>
<dbReference type="SUPFAM" id="SSF55031">
    <property type="entry name" value="Bacterial exopeptidase dimerisation domain"/>
    <property type="match status" value="1"/>
</dbReference>
<evidence type="ECO:0000256" key="5">
    <source>
        <dbReference type="ARBA" id="ARBA00022833"/>
    </source>
</evidence>
<feature type="binding site" evidence="7">
    <location>
        <position position="525"/>
    </location>
    <ligand>
        <name>Zn(2+)</name>
        <dbReference type="ChEBI" id="CHEBI:29105"/>
        <label>1</label>
    </ligand>
</feature>
<keyword evidence="2" id="KW-0645">Protease</keyword>
<keyword evidence="11" id="KW-1185">Reference proteome</keyword>
<gene>
    <name evidence="10" type="ORF">C8F04DRAFT_1209977</name>
</gene>
<dbReference type="GO" id="GO:0004181">
    <property type="term" value="F:metallocarboxypeptidase activity"/>
    <property type="evidence" value="ECO:0007669"/>
    <property type="project" value="InterPro"/>
</dbReference>
<protein>
    <recommendedName>
        <fullName evidence="9">Peptidase M20 dimerisation domain-containing protein</fullName>
    </recommendedName>
</protein>
<dbReference type="InterPro" id="IPR047177">
    <property type="entry name" value="Pept_M20A"/>
</dbReference>
<keyword evidence="8" id="KW-1133">Transmembrane helix</keyword>
<reference evidence="10" key="1">
    <citation type="submission" date="2023-03" db="EMBL/GenBank/DDBJ databases">
        <title>Massive genome expansion in bonnet fungi (Mycena s.s.) driven by repeated elements and novel gene families across ecological guilds.</title>
        <authorList>
            <consortium name="Lawrence Berkeley National Laboratory"/>
            <person name="Harder C.B."/>
            <person name="Miyauchi S."/>
            <person name="Viragh M."/>
            <person name="Kuo A."/>
            <person name="Thoen E."/>
            <person name="Andreopoulos B."/>
            <person name="Lu D."/>
            <person name="Skrede I."/>
            <person name="Drula E."/>
            <person name="Henrissat B."/>
            <person name="Morin E."/>
            <person name="Kohler A."/>
            <person name="Barry K."/>
            <person name="LaButti K."/>
            <person name="Morin E."/>
            <person name="Salamov A."/>
            <person name="Lipzen A."/>
            <person name="Mereny Z."/>
            <person name="Hegedus B."/>
            <person name="Baldrian P."/>
            <person name="Stursova M."/>
            <person name="Weitz H."/>
            <person name="Taylor A."/>
            <person name="Grigoriev I.V."/>
            <person name="Nagy L.G."/>
            <person name="Martin F."/>
            <person name="Kauserud H."/>
        </authorList>
    </citation>
    <scope>NUCLEOTIDE SEQUENCE</scope>
    <source>
        <strain evidence="10">CBHHK200</strain>
    </source>
</reference>
<dbReference type="InterPro" id="IPR017141">
    <property type="entry name" value="Pept_M20_carboxypep"/>
</dbReference>
<dbReference type="InterPro" id="IPR036264">
    <property type="entry name" value="Bact_exopeptidase_dim_dom"/>
</dbReference>
<dbReference type="Pfam" id="PF07687">
    <property type="entry name" value="M20_dimer"/>
    <property type="match status" value="1"/>
</dbReference>
<comment type="similarity">
    <text evidence="1">Belongs to the peptidase M20A family.</text>
</comment>
<dbReference type="Pfam" id="PF01546">
    <property type="entry name" value="Peptidase_M20"/>
    <property type="match status" value="1"/>
</dbReference>
<evidence type="ECO:0000256" key="1">
    <source>
        <dbReference type="ARBA" id="ARBA00006247"/>
    </source>
</evidence>
<evidence type="ECO:0000256" key="4">
    <source>
        <dbReference type="ARBA" id="ARBA00022801"/>
    </source>
</evidence>
<keyword evidence="4" id="KW-0378">Hydrolase</keyword>
<proteinExistence type="inferred from homology"/>
<evidence type="ECO:0000313" key="10">
    <source>
        <dbReference type="EMBL" id="KAJ7036819.1"/>
    </source>
</evidence>
<dbReference type="AlphaFoldDB" id="A0AAD6X997"/>
<dbReference type="SUPFAM" id="SSF53187">
    <property type="entry name" value="Zn-dependent exopeptidases"/>
    <property type="match status" value="1"/>
</dbReference>
<dbReference type="PIRSF" id="PIRSF037217">
    <property type="entry name" value="Carboxypeptidase_S"/>
    <property type="match status" value="1"/>
</dbReference>
<dbReference type="InterPro" id="IPR011650">
    <property type="entry name" value="Peptidase_M20_dimer"/>
</dbReference>
<feature type="transmembrane region" description="Helical" evidence="8">
    <location>
        <begin position="21"/>
        <end position="43"/>
    </location>
</feature>
<dbReference type="PANTHER" id="PTHR45962">
    <property type="entry name" value="N-FATTY-ACYL-AMINO ACID SYNTHASE/HYDROLASE PM20D1"/>
    <property type="match status" value="1"/>
</dbReference>
<accession>A0AAD6X997</accession>
<organism evidence="10 11">
    <name type="scientific">Mycena alexandri</name>
    <dbReference type="NCBI Taxonomy" id="1745969"/>
    <lineage>
        <taxon>Eukaryota</taxon>
        <taxon>Fungi</taxon>
        <taxon>Dikarya</taxon>
        <taxon>Basidiomycota</taxon>
        <taxon>Agaricomycotina</taxon>
        <taxon>Agaricomycetes</taxon>
        <taxon>Agaricomycetidae</taxon>
        <taxon>Agaricales</taxon>
        <taxon>Marasmiineae</taxon>
        <taxon>Mycenaceae</taxon>
        <taxon>Mycena</taxon>
    </lineage>
</organism>
<dbReference type="Proteomes" id="UP001218188">
    <property type="component" value="Unassembled WGS sequence"/>
</dbReference>
<dbReference type="EMBL" id="JARJCM010000041">
    <property type="protein sequence ID" value="KAJ7036819.1"/>
    <property type="molecule type" value="Genomic_DNA"/>
</dbReference>
<keyword evidence="8" id="KW-0472">Membrane</keyword>
<dbReference type="GO" id="GO:0046872">
    <property type="term" value="F:metal ion binding"/>
    <property type="evidence" value="ECO:0007669"/>
    <property type="project" value="UniProtKB-KW"/>
</dbReference>
<keyword evidence="3 7" id="KW-0479">Metal-binding</keyword>
<keyword evidence="8" id="KW-0812">Transmembrane</keyword>